<dbReference type="SUPFAM" id="SSF52980">
    <property type="entry name" value="Restriction endonuclease-like"/>
    <property type="match status" value="1"/>
</dbReference>
<dbReference type="AlphaFoldDB" id="A0A8J7L962"/>
<dbReference type="Pfam" id="PF05685">
    <property type="entry name" value="Uma2"/>
    <property type="match status" value="1"/>
</dbReference>
<dbReference type="GO" id="GO:0004519">
    <property type="term" value="F:endonuclease activity"/>
    <property type="evidence" value="ECO:0007669"/>
    <property type="project" value="UniProtKB-KW"/>
</dbReference>
<keyword evidence="2" id="KW-0255">Endonuclease</keyword>
<gene>
    <name evidence="2" type="ORF">I8748_17385</name>
</gene>
<proteinExistence type="predicted"/>
<reference evidence="2 3" key="1">
    <citation type="journal article" date="2021" name="Int. J. Syst. Evol. Microbiol.">
        <title>Amazonocrinis nigriterrae gen. nov., sp. nov., Atlanticothrix silvestris gen. nov., sp. nov. and Dendronalium phyllosphericum gen. nov., sp. nov., nostocacean cyanobacteria from Brazilian environments.</title>
        <authorList>
            <person name="Alvarenga D.O."/>
            <person name="Andreote A.P.D."/>
            <person name="Branco L.H.Z."/>
            <person name="Delbaje E."/>
            <person name="Cruz R.B."/>
            <person name="Varani A.M."/>
            <person name="Fiore M.F."/>
        </authorList>
    </citation>
    <scope>NUCLEOTIDE SEQUENCE [LARGE SCALE GENOMIC DNA]</scope>
    <source>
        <strain evidence="2 3">CENA67</strain>
    </source>
</reference>
<comment type="caution">
    <text evidence="2">The sequence shown here is derived from an EMBL/GenBank/DDBJ whole genome shotgun (WGS) entry which is preliminary data.</text>
</comment>
<name>A0A8J7L962_9NOST</name>
<dbReference type="PANTHER" id="PTHR34107:SF2">
    <property type="entry name" value="SLL0888 PROTEIN"/>
    <property type="match status" value="1"/>
</dbReference>
<dbReference type="InterPro" id="IPR012296">
    <property type="entry name" value="Nuclease_put_TT1808"/>
</dbReference>
<dbReference type="InterPro" id="IPR008538">
    <property type="entry name" value="Uma2"/>
</dbReference>
<accession>A0A8J7L962</accession>
<dbReference type="InterPro" id="IPR011335">
    <property type="entry name" value="Restrct_endonuc-II-like"/>
</dbReference>
<dbReference type="CDD" id="cd06260">
    <property type="entry name" value="DUF820-like"/>
    <property type="match status" value="1"/>
</dbReference>
<sequence length="209" mass="23720">MTQVLRKVVTFEEFVAKYPDNTGKRYELHDGVVVEMPQPTGDHEGIILFLATKITLEYSQLSLPYGIPKTVLVKPPENESAYSPDVLILNLPNLVNEPLWKKESTVTQPASIPLVVEVVSTNWRDDYHKKYADYEEMGIPEYWIVDYAALGGREFIGKPKQPTILVCTLEEGEYQINKFRGNDRIQSLLFPELNLTVQQIFEAGGAIMS</sequence>
<evidence type="ECO:0000313" key="2">
    <source>
        <dbReference type="EMBL" id="MBH8563935.1"/>
    </source>
</evidence>
<dbReference type="Proteomes" id="UP000632766">
    <property type="component" value="Unassembled WGS sequence"/>
</dbReference>
<feature type="domain" description="Putative restriction endonuclease" evidence="1">
    <location>
        <begin position="11"/>
        <end position="198"/>
    </location>
</feature>
<evidence type="ECO:0000313" key="3">
    <source>
        <dbReference type="Proteomes" id="UP000632766"/>
    </source>
</evidence>
<organism evidence="2 3">
    <name type="scientific">Amazonocrinis nigriterrae CENA67</name>
    <dbReference type="NCBI Taxonomy" id="2794033"/>
    <lineage>
        <taxon>Bacteria</taxon>
        <taxon>Bacillati</taxon>
        <taxon>Cyanobacteriota</taxon>
        <taxon>Cyanophyceae</taxon>
        <taxon>Nostocales</taxon>
        <taxon>Nostocaceae</taxon>
        <taxon>Amazonocrinis</taxon>
        <taxon>Amazonocrinis nigriterrae</taxon>
    </lineage>
</organism>
<keyword evidence="3" id="KW-1185">Reference proteome</keyword>
<evidence type="ECO:0000259" key="1">
    <source>
        <dbReference type="Pfam" id="PF05685"/>
    </source>
</evidence>
<keyword evidence="2" id="KW-0540">Nuclease</keyword>
<dbReference type="PANTHER" id="PTHR34107">
    <property type="entry name" value="SLL0198 PROTEIN-RELATED"/>
    <property type="match status" value="1"/>
</dbReference>
<dbReference type="EMBL" id="JAECZC010000031">
    <property type="protein sequence ID" value="MBH8563935.1"/>
    <property type="molecule type" value="Genomic_DNA"/>
</dbReference>
<protein>
    <submittedName>
        <fullName evidence="2">Uma2 family endonuclease</fullName>
    </submittedName>
</protein>
<keyword evidence="2" id="KW-0378">Hydrolase</keyword>
<dbReference type="Gene3D" id="3.90.1570.10">
    <property type="entry name" value="tt1808, chain A"/>
    <property type="match status" value="1"/>
</dbReference>
<dbReference type="RefSeq" id="WP_198125800.1">
    <property type="nucleotide sequence ID" value="NZ_JAECZC010000031.1"/>
</dbReference>